<comment type="caution">
    <text evidence="2">The sequence shown here is derived from an EMBL/GenBank/DDBJ whole genome shotgun (WGS) entry which is preliminary data.</text>
</comment>
<accession>A0A7W6D0Q9</accession>
<protein>
    <submittedName>
        <fullName evidence="2">Uncharacterized protein</fullName>
    </submittedName>
</protein>
<dbReference type="RefSeq" id="WP_183395592.1">
    <property type="nucleotide sequence ID" value="NZ_JACIDR010000003.1"/>
</dbReference>
<evidence type="ECO:0000313" key="3">
    <source>
        <dbReference type="Proteomes" id="UP000528964"/>
    </source>
</evidence>
<name>A0A7W6D0Q9_9HYPH</name>
<sequence>MIAKRLILALAIAAAPDLAAAQSCLRDCLNGRISATASDIEIKDAALACRRTCEDGARAALQRDGLLEKSASCPAEQLSLEDLRKVRAASPSFYVQSNVFIWDARNPFADRVLTKIEVSAQNLDLNDVGFTGAGLVPPSGEGAFVIPGFYEGYPAVRFGARVQKIWACRIR</sequence>
<keyword evidence="1" id="KW-0732">Signal</keyword>
<feature type="signal peptide" evidence="1">
    <location>
        <begin position="1"/>
        <end position="21"/>
    </location>
</feature>
<organism evidence="2 3">
    <name type="scientific">Hansschlegelia beijingensis</name>
    <dbReference type="NCBI Taxonomy" id="1133344"/>
    <lineage>
        <taxon>Bacteria</taxon>
        <taxon>Pseudomonadati</taxon>
        <taxon>Pseudomonadota</taxon>
        <taxon>Alphaproteobacteria</taxon>
        <taxon>Hyphomicrobiales</taxon>
        <taxon>Methylopilaceae</taxon>
        <taxon>Hansschlegelia</taxon>
    </lineage>
</organism>
<dbReference type="EMBL" id="JACIDR010000003">
    <property type="protein sequence ID" value="MBB3973749.1"/>
    <property type="molecule type" value="Genomic_DNA"/>
</dbReference>
<evidence type="ECO:0000256" key="1">
    <source>
        <dbReference type="SAM" id="SignalP"/>
    </source>
</evidence>
<feature type="chain" id="PRO_5030584072" evidence="1">
    <location>
        <begin position="22"/>
        <end position="171"/>
    </location>
</feature>
<dbReference type="AlphaFoldDB" id="A0A7W6D0Q9"/>
<keyword evidence="3" id="KW-1185">Reference proteome</keyword>
<gene>
    <name evidence="2" type="ORF">GGR24_002419</name>
</gene>
<proteinExistence type="predicted"/>
<dbReference type="Proteomes" id="UP000528964">
    <property type="component" value="Unassembled WGS sequence"/>
</dbReference>
<reference evidence="2 3" key="1">
    <citation type="submission" date="2020-08" db="EMBL/GenBank/DDBJ databases">
        <title>Genomic Encyclopedia of Type Strains, Phase IV (KMG-IV): sequencing the most valuable type-strain genomes for metagenomic binning, comparative biology and taxonomic classification.</title>
        <authorList>
            <person name="Goeker M."/>
        </authorList>
    </citation>
    <scope>NUCLEOTIDE SEQUENCE [LARGE SCALE GENOMIC DNA]</scope>
    <source>
        <strain evidence="2 3">DSM 25481</strain>
    </source>
</reference>
<evidence type="ECO:0000313" key="2">
    <source>
        <dbReference type="EMBL" id="MBB3973749.1"/>
    </source>
</evidence>